<name>A0A1S3IUF3_LINAN</name>
<keyword evidence="8" id="KW-0443">Lipid metabolism</keyword>
<evidence type="ECO:0000256" key="2">
    <source>
        <dbReference type="ARBA" id="ARBA00022525"/>
    </source>
</evidence>
<evidence type="ECO:0000256" key="8">
    <source>
        <dbReference type="RuleBase" id="RU361236"/>
    </source>
</evidence>
<dbReference type="AlphaFoldDB" id="A0A1S3IUF3"/>
<dbReference type="InterPro" id="IPR016090">
    <property type="entry name" value="PLA2-like_dom"/>
</dbReference>
<accession>A0A1S3IUF3</accession>
<reference evidence="11" key="1">
    <citation type="submission" date="2025-08" db="UniProtKB">
        <authorList>
            <consortium name="RefSeq"/>
        </authorList>
    </citation>
    <scope>IDENTIFICATION</scope>
    <source>
        <tissue evidence="11">Gonads</tissue>
    </source>
</reference>
<comment type="similarity">
    <text evidence="7">Belongs to the phospholipase A2 family.</text>
</comment>
<dbReference type="InterPro" id="IPR033113">
    <property type="entry name" value="PLA2_histidine"/>
</dbReference>
<feature type="binding site" evidence="5">
    <location>
        <position position="87"/>
    </location>
    <ligand>
        <name>Ca(2+)</name>
        <dbReference type="ChEBI" id="CHEBI:29108"/>
    </ligand>
</feature>
<evidence type="ECO:0000256" key="3">
    <source>
        <dbReference type="ARBA" id="ARBA00023157"/>
    </source>
</evidence>
<evidence type="ECO:0000313" key="10">
    <source>
        <dbReference type="Proteomes" id="UP000085678"/>
    </source>
</evidence>
<dbReference type="PROSITE" id="PS00119">
    <property type="entry name" value="PA2_ASP"/>
    <property type="match status" value="1"/>
</dbReference>
<comment type="subcellular location">
    <subcellularLocation>
        <location evidence="1 8">Secreted</location>
    </subcellularLocation>
</comment>
<dbReference type="Pfam" id="PF00068">
    <property type="entry name" value="Phospholip_A2_1"/>
    <property type="match status" value="1"/>
</dbReference>
<dbReference type="OMA" id="MIECTID"/>
<dbReference type="GO" id="GO:0005509">
    <property type="term" value="F:calcium ion binding"/>
    <property type="evidence" value="ECO:0007669"/>
    <property type="project" value="InterPro"/>
</dbReference>
<proteinExistence type="inferred from homology"/>
<keyword evidence="2 8" id="KW-0964">Secreted</keyword>
<protein>
    <recommendedName>
        <fullName evidence="8">Phospholipase A2</fullName>
        <ecNumber evidence="8">3.1.1.4</ecNumber>
    </recommendedName>
</protein>
<evidence type="ECO:0000256" key="7">
    <source>
        <dbReference type="RuleBase" id="RU003654"/>
    </source>
</evidence>
<evidence type="ECO:0000256" key="5">
    <source>
        <dbReference type="PIRSR" id="PIRSR601211-2"/>
    </source>
</evidence>
<dbReference type="OrthoDB" id="6065025at2759"/>
<keyword evidence="3 6" id="KW-1015">Disulfide bond</keyword>
<dbReference type="KEGG" id="lak:106167582"/>
<keyword evidence="5 8" id="KW-0106">Calcium</keyword>
<keyword evidence="5" id="KW-0479">Metal-binding</keyword>
<dbReference type="GO" id="GO:0005543">
    <property type="term" value="F:phospholipid binding"/>
    <property type="evidence" value="ECO:0007669"/>
    <property type="project" value="TreeGrafter"/>
</dbReference>
<evidence type="ECO:0000256" key="6">
    <source>
        <dbReference type="PIRSR" id="PIRSR601211-3"/>
    </source>
</evidence>
<feature type="disulfide bond" evidence="6">
    <location>
        <begin position="67"/>
        <end position="83"/>
    </location>
</feature>
<dbReference type="InParanoid" id="A0A1S3IUF3"/>
<evidence type="ECO:0000259" key="9">
    <source>
        <dbReference type="SMART" id="SM00085"/>
    </source>
</evidence>
<dbReference type="Gene3D" id="1.20.90.10">
    <property type="entry name" value="Phospholipase A2 domain"/>
    <property type="match status" value="1"/>
</dbReference>
<dbReference type="GO" id="GO:0016042">
    <property type="term" value="P:lipid catabolic process"/>
    <property type="evidence" value="ECO:0007669"/>
    <property type="project" value="InterPro"/>
</dbReference>
<dbReference type="PANTHER" id="PTHR11716">
    <property type="entry name" value="PHOSPHOLIPASE A2 FAMILY MEMBER"/>
    <property type="match status" value="1"/>
</dbReference>
<dbReference type="PROSITE" id="PS00118">
    <property type="entry name" value="PA2_HIS"/>
    <property type="match status" value="1"/>
</dbReference>
<feature type="disulfide bond" evidence="6">
    <location>
        <begin position="82"/>
        <end position="149"/>
    </location>
</feature>
<evidence type="ECO:0000313" key="11">
    <source>
        <dbReference type="RefSeq" id="XP_013401837.1"/>
    </source>
</evidence>
<evidence type="ECO:0000256" key="1">
    <source>
        <dbReference type="ARBA" id="ARBA00004613"/>
    </source>
</evidence>
<dbReference type="CDD" id="cd00125">
    <property type="entry name" value="PLA2c"/>
    <property type="match status" value="1"/>
</dbReference>
<keyword evidence="8" id="KW-0378">Hydrolase</keyword>
<comment type="cofactor">
    <cofactor evidence="5">
        <name>Ca(2+)</name>
        <dbReference type="ChEBI" id="CHEBI:29108"/>
    </cofactor>
    <text evidence="5">Binds 1 Ca(2+) ion per subunit.</text>
</comment>
<keyword evidence="10" id="KW-1185">Reference proteome</keyword>
<comment type="catalytic activity">
    <reaction evidence="8">
        <text>a 1,2-diacyl-sn-glycero-3-phosphocholine + H2O = a 1-acyl-sn-glycero-3-phosphocholine + a fatty acid + H(+)</text>
        <dbReference type="Rhea" id="RHEA:15801"/>
        <dbReference type="ChEBI" id="CHEBI:15377"/>
        <dbReference type="ChEBI" id="CHEBI:15378"/>
        <dbReference type="ChEBI" id="CHEBI:28868"/>
        <dbReference type="ChEBI" id="CHEBI:57643"/>
        <dbReference type="ChEBI" id="CHEBI:58168"/>
        <dbReference type="EC" id="3.1.1.4"/>
    </reaction>
</comment>
<feature type="binding site" evidence="5">
    <location>
        <position position="66"/>
    </location>
    <ligand>
        <name>Ca(2+)</name>
        <dbReference type="ChEBI" id="CHEBI:29108"/>
    </ligand>
</feature>
<dbReference type="InterPro" id="IPR033112">
    <property type="entry name" value="PLA2_Asp_AS"/>
</dbReference>
<gene>
    <name evidence="11" type="primary">LOC106167582</name>
</gene>
<feature type="binding site" evidence="5">
    <location>
        <position position="68"/>
    </location>
    <ligand>
        <name>Ca(2+)</name>
        <dbReference type="ChEBI" id="CHEBI:29108"/>
    </ligand>
</feature>
<dbReference type="GO" id="GO:0005576">
    <property type="term" value="C:extracellular region"/>
    <property type="evidence" value="ECO:0007669"/>
    <property type="project" value="UniProtKB-SubCell"/>
</dbReference>
<dbReference type="InterPro" id="IPR036444">
    <property type="entry name" value="PLipase_A2_dom_sf"/>
</dbReference>
<dbReference type="InterPro" id="IPR001211">
    <property type="entry name" value="PLA2"/>
</dbReference>
<dbReference type="PRINTS" id="PR00389">
    <property type="entry name" value="PHPHLIPASEA2"/>
</dbReference>
<feature type="disulfide bond" evidence="6">
    <location>
        <begin position="123"/>
        <end position="140"/>
    </location>
</feature>
<dbReference type="EC" id="3.1.1.4" evidence="8"/>
<feature type="active site" evidence="4">
    <location>
        <position position="86"/>
    </location>
</feature>
<dbReference type="RefSeq" id="XP_013401837.1">
    <property type="nucleotide sequence ID" value="XM_013546383.1"/>
</dbReference>
<dbReference type="GO" id="GO:0006644">
    <property type="term" value="P:phospholipid metabolic process"/>
    <property type="evidence" value="ECO:0007669"/>
    <property type="project" value="InterPro"/>
</dbReference>
<dbReference type="GO" id="GO:0047498">
    <property type="term" value="F:calcium-dependent phospholipase A2 activity"/>
    <property type="evidence" value="ECO:0007669"/>
    <property type="project" value="TreeGrafter"/>
</dbReference>
<evidence type="ECO:0000256" key="4">
    <source>
        <dbReference type="PIRSR" id="PIRSR601211-1"/>
    </source>
</evidence>
<feature type="domain" description="Phospholipase A2-like central" evidence="9">
    <location>
        <begin position="41"/>
        <end position="167"/>
    </location>
</feature>
<feature type="disulfide bond" evidence="6">
    <location>
        <begin position="89"/>
        <end position="142"/>
    </location>
</feature>
<dbReference type="GeneID" id="106167582"/>
<dbReference type="Proteomes" id="UP000085678">
    <property type="component" value="Unplaced"/>
</dbReference>
<dbReference type="STRING" id="7574.A0A1S3IUF3"/>
<dbReference type="PANTHER" id="PTHR11716:SF106">
    <property type="entry name" value="PHOSPHOLIPASE A2 A2-ACTITOXIN-UCS2A-LIKE"/>
    <property type="match status" value="1"/>
</dbReference>
<dbReference type="SUPFAM" id="SSF48619">
    <property type="entry name" value="Phospholipase A2, PLA2"/>
    <property type="match status" value="1"/>
</dbReference>
<dbReference type="SMART" id="SM00085">
    <property type="entry name" value="PA2c"/>
    <property type="match status" value="1"/>
</dbReference>
<feature type="active site" evidence="4">
    <location>
        <position position="143"/>
    </location>
</feature>
<dbReference type="GO" id="GO:0050482">
    <property type="term" value="P:arachidonate secretion"/>
    <property type="evidence" value="ECO:0007669"/>
    <property type="project" value="InterPro"/>
</dbReference>
<sequence>MWLYSLCHPLGFIFTVGAFITIIGSNSGAPTSPALIRDSKSLVDFAMFISCLSDHWFTDFLDYGCYCGFDGGGTPVDDIDRCCKAHDECYALIQEECGSLSPYLLPYSATCGMGFKRSLPAHCYPPSSYWLEGRCRYNLCECDRRAAECFTTGKYNLTYFAYDQRLC</sequence>
<organism evidence="10 11">
    <name type="scientific">Lingula anatina</name>
    <name type="common">Brachiopod</name>
    <name type="synonym">Lingula unguis</name>
    <dbReference type="NCBI Taxonomy" id="7574"/>
    <lineage>
        <taxon>Eukaryota</taxon>
        <taxon>Metazoa</taxon>
        <taxon>Spiralia</taxon>
        <taxon>Lophotrochozoa</taxon>
        <taxon>Brachiopoda</taxon>
        <taxon>Linguliformea</taxon>
        <taxon>Lingulata</taxon>
        <taxon>Lingulida</taxon>
        <taxon>Linguloidea</taxon>
        <taxon>Lingulidae</taxon>
        <taxon>Lingula</taxon>
    </lineage>
</organism>